<proteinExistence type="predicted"/>
<comment type="caution">
    <text evidence="1">The sequence shown here is derived from an EMBL/GenBank/DDBJ whole genome shotgun (WGS) entry which is preliminary data.</text>
</comment>
<dbReference type="Proteomes" id="UP001148662">
    <property type="component" value="Unassembled WGS sequence"/>
</dbReference>
<dbReference type="EMBL" id="JANHOG010001226">
    <property type="protein sequence ID" value="KAJ3540953.1"/>
    <property type="molecule type" value="Genomic_DNA"/>
</dbReference>
<sequence length="1222" mass="135456">MYDEDAELRVHIRNILLDYALTHLTTDYVAYTQTLTEEFLLPALHPIPLTDSTSFVLEPSIPKVVASTFNGSQPPSYEERWPLDLEVTAYIKRSVSKSQARYPSERCWHEDHDYQGIDRPSSPILTLKAIRKTPKLGARSAAQHVPDFLKSLTAKFDIRRVADESTVSVKMDIDTTLGDRLLFDDETYIAASTFLKSVISSGRPYLPPECNHVHNFLRADSPDHSCIELLDTPIFPINKQQKGSNSSSNLRHPILSGVKDLVPLLPTVPEDQDSEEEIYKQHMVIVDGWQAFQFPSSPLTASTPSMGSCSSQIQEVDEFFLPSPPGTSYRRELENARMDDIEIPRCKRTGSTQDYTGNGLGEGQSLSAFLSGFQLSQAADLHVSSKLCQSPSSAPISESMVGQFGDLDALNGLCLKQFEERDALPSTDDVGSDDIGCLLQAIFQEELPKDPSELILNEKLDERESLLMDVPDLSSPTSGAANRSRVPASLSDLLLHTESDLHTKPPELHRACSSGFLQRIQGLKSLNMELSWRPFNFGDSVPTNEEVSRLDKNVQAECLNTLKEVNEGSGGSSIDDILFPLLERATLEGGTAAERSELSWSLNGQHDEEIRASTSGDDGEEFVLTAAERRRIHGLSDPFYAETELVDEGFEDEIEQEFPSKRTKHQSQDSHTCPEETAPPPRRARTVHFDDTYDRGITGEDDYCEPYDYFDTFDDSGIYLPQYGYTPPEQKMSNHNRLFGDLTEMAEGYAGRNEDGDVVPDIDPVHFDGGLFDGAPHSHDATLNLRELEESLFNLPLSPQPPQEYLLHPRDDAAPVPEFPNPTANVDQRQSIPDPRSEPSGIQRLPLPAQQSKAPPSMKSVSASRPLLEFMKLRLQDIDRLVDAEAEAAAEALNGSDPDPVVDVVAPGKSSTPLQVPSDLLDQHVLVVENDGSARPSCSHRYVASLDFIQKRGLVQALSRQRVDLSERETLGDVDLIIDHDTAVSFVPLRSLPAQCEAVSKAINRISWHFRCVLIVFETFSPSVYFQTGANVDKGPVANPFSPPAIKAVKKLKRDMGIAEACEDKRVETDVYFSFPLSVDEAAKAVRMFGDMAHDRLGGPSVLWGDRTWLDIEEEDTDEQDLAAIDGMNVFAAAAILSSISLDDFLDMTAQERIDQFGTTIGEDRIITFNRVIARRIDAMQLPPSSPPTTSLGNSNPIMDGVCDNFTAEITAEEERTWIPYP</sequence>
<evidence type="ECO:0000313" key="2">
    <source>
        <dbReference type="Proteomes" id="UP001148662"/>
    </source>
</evidence>
<protein>
    <submittedName>
        <fullName evidence="1">Uncharacterized protein</fullName>
    </submittedName>
</protein>
<name>A0ACC1SJ91_9APHY</name>
<gene>
    <name evidence="1" type="ORF">NM688_g6155</name>
</gene>
<organism evidence="1 2">
    <name type="scientific">Phlebia brevispora</name>
    <dbReference type="NCBI Taxonomy" id="194682"/>
    <lineage>
        <taxon>Eukaryota</taxon>
        <taxon>Fungi</taxon>
        <taxon>Dikarya</taxon>
        <taxon>Basidiomycota</taxon>
        <taxon>Agaricomycotina</taxon>
        <taxon>Agaricomycetes</taxon>
        <taxon>Polyporales</taxon>
        <taxon>Meruliaceae</taxon>
        <taxon>Phlebia</taxon>
    </lineage>
</organism>
<reference evidence="1" key="1">
    <citation type="submission" date="2022-07" db="EMBL/GenBank/DDBJ databases">
        <title>Genome Sequence of Phlebia brevispora.</title>
        <authorList>
            <person name="Buettner E."/>
        </authorList>
    </citation>
    <scope>NUCLEOTIDE SEQUENCE</scope>
    <source>
        <strain evidence="1">MPL23</strain>
    </source>
</reference>
<accession>A0ACC1SJ91</accession>
<evidence type="ECO:0000313" key="1">
    <source>
        <dbReference type="EMBL" id="KAJ3540953.1"/>
    </source>
</evidence>
<keyword evidence="2" id="KW-1185">Reference proteome</keyword>